<dbReference type="SUPFAM" id="SSF55797">
    <property type="entry name" value="PR-1-like"/>
    <property type="match status" value="1"/>
</dbReference>
<dbReference type="Pfam" id="PF00188">
    <property type="entry name" value="CAP"/>
    <property type="match status" value="1"/>
</dbReference>
<evidence type="ECO:0000313" key="4">
    <source>
        <dbReference type="Proteomes" id="UP000054408"/>
    </source>
</evidence>
<dbReference type="GeneID" id="25567146"/>
<evidence type="ECO:0000259" key="2">
    <source>
        <dbReference type="SMART" id="SM00198"/>
    </source>
</evidence>
<feature type="domain" description="SCP" evidence="2">
    <location>
        <begin position="19"/>
        <end position="148"/>
    </location>
</feature>
<evidence type="ECO:0000256" key="1">
    <source>
        <dbReference type="SAM" id="Phobius"/>
    </source>
</evidence>
<organism evidence="3 4">
    <name type="scientific">Thecamonas trahens ATCC 50062</name>
    <dbReference type="NCBI Taxonomy" id="461836"/>
    <lineage>
        <taxon>Eukaryota</taxon>
        <taxon>Apusozoa</taxon>
        <taxon>Apusomonadida</taxon>
        <taxon>Apusomonadidae</taxon>
        <taxon>Thecamonas</taxon>
    </lineage>
</organism>
<reference evidence="3 4" key="1">
    <citation type="submission" date="2010-05" db="EMBL/GenBank/DDBJ databases">
        <title>The Genome Sequence of Thecamonas trahens ATCC 50062.</title>
        <authorList>
            <consortium name="The Broad Institute Genome Sequencing Platform"/>
            <person name="Russ C."/>
            <person name="Cuomo C."/>
            <person name="Shea T."/>
            <person name="Young S.K."/>
            <person name="Zeng Q."/>
            <person name="Koehrsen M."/>
            <person name="Haas B."/>
            <person name="Borodovsky M."/>
            <person name="Guigo R."/>
            <person name="Alvarado L."/>
            <person name="Berlin A."/>
            <person name="Bochicchio J."/>
            <person name="Borenstein D."/>
            <person name="Chapman S."/>
            <person name="Chen Z."/>
            <person name="Freedman E."/>
            <person name="Gellesch M."/>
            <person name="Goldberg J."/>
            <person name="Griggs A."/>
            <person name="Gujja S."/>
            <person name="Heilman E."/>
            <person name="Heiman D."/>
            <person name="Hepburn T."/>
            <person name="Howarth C."/>
            <person name="Jen D."/>
            <person name="Larson L."/>
            <person name="Mehta T."/>
            <person name="Park D."/>
            <person name="Pearson M."/>
            <person name="Roberts A."/>
            <person name="Saif S."/>
            <person name="Shenoy N."/>
            <person name="Sisk P."/>
            <person name="Stolte C."/>
            <person name="Sykes S."/>
            <person name="Thomson T."/>
            <person name="Walk T."/>
            <person name="White J."/>
            <person name="Yandava C."/>
            <person name="Burger G."/>
            <person name="Gray M.W."/>
            <person name="Holland P.W.H."/>
            <person name="King N."/>
            <person name="Lang F.B.F."/>
            <person name="Roger A.J."/>
            <person name="Ruiz-Trillo I."/>
            <person name="Lander E."/>
            <person name="Nusbaum C."/>
        </authorList>
    </citation>
    <scope>NUCLEOTIDE SEQUENCE [LARGE SCALE GENOMIC DNA]</scope>
    <source>
        <strain evidence="3 4">ATCC 50062</strain>
    </source>
</reference>
<dbReference type="InterPro" id="IPR014044">
    <property type="entry name" value="CAP_dom"/>
</dbReference>
<dbReference type="OrthoDB" id="337038at2759"/>
<name>A0A0L0DJY2_THETB</name>
<dbReference type="SUPFAM" id="SSF50044">
    <property type="entry name" value="SH3-domain"/>
    <property type="match status" value="1"/>
</dbReference>
<dbReference type="STRING" id="461836.A0A0L0DJY2"/>
<dbReference type="eggNOG" id="KOG3017">
    <property type="taxonomic scope" value="Eukaryota"/>
</dbReference>
<dbReference type="InterPro" id="IPR036028">
    <property type="entry name" value="SH3-like_dom_sf"/>
</dbReference>
<keyword evidence="1" id="KW-0812">Transmembrane</keyword>
<sequence length="464" mass="47453">MALVGEFALGDSVIGADVTARAAWLAKHNTRRAAYDLPPLAWSTALADAAQEHVNSCPGTTGSGSGNGENVCVAASRLGEACVDRWAAEAADWDCASDSCGAGKTCDAYRQIMWAEATQVGCAEVSGCTAGGFDTVAVCLYAPGVASAANRPFEASKCDTSPPPCASPCSPPNTCSGVGSCCDNQCTCDLGFQPSDAARGDCVSSTTVVVRGGIEAGVPKSIQSSVFGKHFTYIQLRPFSSPSTRALVRRLAQTSSTAVQPLAITVTASSGANQVLAPFYLLAGTGQPSATNNIAGSVISRDGKTSELAYRTATADESETITLAVTADVDASFTVTARLGALPGSEPAPAPADDITSKRWFLGAVALGALVCICCVLITVVCCIKKSKSAPSYFHEGDTFIDTSDLHTMAGAGAAPKANIGAASDISMPLVTGATVEIIEEFDDGWARGRCNGSEGMFPITYVS</sequence>
<dbReference type="InterPro" id="IPR001283">
    <property type="entry name" value="CRISP-related"/>
</dbReference>
<dbReference type="EMBL" id="GL349474">
    <property type="protein sequence ID" value="KNC52592.1"/>
    <property type="molecule type" value="Genomic_DNA"/>
</dbReference>
<keyword evidence="4" id="KW-1185">Reference proteome</keyword>
<accession>A0A0L0DJY2</accession>
<dbReference type="Gene3D" id="3.40.33.10">
    <property type="entry name" value="CAP"/>
    <property type="match status" value="1"/>
</dbReference>
<dbReference type="PANTHER" id="PTHR10334">
    <property type="entry name" value="CYSTEINE-RICH SECRETORY PROTEIN-RELATED"/>
    <property type="match status" value="1"/>
</dbReference>
<dbReference type="SMART" id="SM00198">
    <property type="entry name" value="SCP"/>
    <property type="match status" value="1"/>
</dbReference>
<dbReference type="Gene3D" id="2.30.30.40">
    <property type="entry name" value="SH3 Domains"/>
    <property type="match status" value="1"/>
</dbReference>
<keyword evidence="1" id="KW-1133">Transmembrane helix</keyword>
<feature type="transmembrane region" description="Helical" evidence="1">
    <location>
        <begin position="360"/>
        <end position="384"/>
    </location>
</feature>
<keyword evidence="1" id="KW-0472">Membrane</keyword>
<evidence type="ECO:0000313" key="3">
    <source>
        <dbReference type="EMBL" id="KNC52592.1"/>
    </source>
</evidence>
<dbReference type="RefSeq" id="XP_013755151.1">
    <property type="nucleotide sequence ID" value="XM_013899697.1"/>
</dbReference>
<dbReference type="InterPro" id="IPR035940">
    <property type="entry name" value="CAP_sf"/>
</dbReference>
<dbReference type="AlphaFoldDB" id="A0A0L0DJY2"/>
<protein>
    <submittedName>
        <fullName evidence="3">Cysteine-rich secretory protein</fullName>
    </submittedName>
</protein>
<gene>
    <name evidence="3" type="ORF">AMSG_08455</name>
</gene>
<proteinExistence type="predicted"/>
<dbReference type="Proteomes" id="UP000054408">
    <property type="component" value="Unassembled WGS sequence"/>
</dbReference>